<gene>
    <name evidence="1" type="ORF">BJ138DRAFT_1021161</name>
</gene>
<evidence type="ECO:0000313" key="2">
    <source>
        <dbReference type="Proteomes" id="UP000790377"/>
    </source>
</evidence>
<accession>A0ACB7ZQB0</accession>
<sequence length="295" mass="33892">MQLVEDFEAQLHVESRWGPTHPERIKAQARINHRLFYKAADDVERLVVMRLLEMTKLQMSGLGYKLRTHIAKALKTRAIAIRNALDRYNKHGAAIEPPVEPLKWEQVVEYTFLAEFDLLRHSDGRLHEKRWAKPKNREASMRYYDLQRSKEEIKRCNVEILRLLTKIRDDEIDIPRAITELDTSCPALATQLRARWKYLRAVNAIHIARIRQIQALPGYTGPMEPGTRVGREPKTSGSCPLRELVDQSGGDDAGLDQDQSAHDEEGLGDLFANAHISDNYSRTFLYLVSSLKSLI</sequence>
<dbReference type="Proteomes" id="UP000790377">
    <property type="component" value="Unassembled WGS sequence"/>
</dbReference>
<reference evidence="1" key="1">
    <citation type="journal article" date="2021" name="New Phytol.">
        <title>Evolutionary innovations through gain and loss of genes in the ectomycorrhizal Boletales.</title>
        <authorList>
            <person name="Wu G."/>
            <person name="Miyauchi S."/>
            <person name="Morin E."/>
            <person name="Kuo A."/>
            <person name="Drula E."/>
            <person name="Varga T."/>
            <person name="Kohler A."/>
            <person name="Feng B."/>
            <person name="Cao Y."/>
            <person name="Lipzen A."/>
            <person name="Daum C."/>
            <person name="Hundley H."/>
            <person name="Pangilinan J."/>
            <person name="Johnson J."/>
            <person name="Barry K."/>
            <person name="LaButti K."/>
            <person name="Ng V."/>
            <person name="Ahrendt S."/>
            <person name="Min B."/>
            <person name="Choi I.G."/>
            <person name="Park H."/>
            <person name="Plett J.M."/>
            <person name="Magnuson J."/>
            <person name="Spatafora J.W."/>
            <person name="Nagy L.G."/>
            <person name="Henrissat B."/>
            <person name="Grigoriev I.V."/>
            <person name="Yang Z.L."/>
            <person name="Xu J."/>
            <person name="Martin F.M."/>
        </authorList>
    </citation>
    <scope>NUCLEOTIDE SEQUENCE</scope>
    <source>
        <strain evidence="1">ATCC 28755</strain>
    </source>
</reference>
<evidence type="ECO:0000313" key="1">
    <source>
        <dbReference type="EMBL" id="KAH7903091.1"/>
    </source>
</evidence>
<comment type="caution">
    <text evidence="1">The sequence shown here is derived from an EMBL/GenBank/DDBJ whole genome shotgun (WGS) entry which is preliminary data.</text>
</comment>
<keyword evidence="2" id="KW-1185">Reference proteome</keyword>
<proteinExistence type="predicted"/>
<dbReference type="EMBL" id="MU269228">
    <property type="protein sequence ID" value="KAH7903091.1"/>
    <property type="molecule type" value="Genomic_DNA"/>
</dbReference>
<organism evidence="1 2">
    <name type="scientific">Hygrophoropsis aurantiaca</name>
    <dbReference type="NCBI Taxonomy" id="72124"/>
    <lineage>
        <taxon>Eukaryota</taxon>
        <taxon>Fungi</taxon>
        <taxon>Dikarya</taxon>
        <taxon>Basidiomycota</taxon>
        <taxon>Agaricomycotina</taxon>
        <taxon>Agaricomycetes</taxon>
        <taxon>Agaricomycetidae</taxon>
        <taxon>Boletales</taxon>
        <taxon>Coniophorineae</taxon>
        <taxon>Hygrophoropsidaceae</taxon>
        <taxon>Hygrophoropsis</taxon>
    </lineage>
</organism>
<name>A0ACB7ZQB0_9AGAM</name>
<protein>
    <submittedName>
        <fullName evidence="1">Uncharacterized protein</fullName>
    </submittedName>
</protein>